<keyword evidence="3" id="KW-1185">Reference proteome</keyword>
<feature type="domain" description="Amidohydrolase-related" evidence="1">
    <location>
        <begin position="308"/>
        <end position="427"/>
    </location>
</feature>
<dbReference type="EMBL" id="LECT01000054">
    <property type="protein sequence ID" value="KLU01312.1"/>
    <property type="molecule type" value="Genomic_DNA"/>
</dbReference>
<dbReference type="Proteomes" id="UP000036367">
    <property type="component" value="Unassembled WGS sequence"/>
</dbReference>
<protein>
    <recommendedName>
        <fullName evidence="1">Amidohydrolase-related domain-containing protein</fullName>
    </recommendedName>
</protein>
<dbReference type="PANTHER" id="PTHR43135:SF3">
    <property type="entry name" value="ALPHA-D-RIBOSE 1-METHYLPHOSPHONATE 5-TRIPHOSPHATE DIPHOSPHATASE"/>
    <property type="match status" value="1"/>
</dbReference>
<reference evidence="2" key="1">
    <citation type="submission" date="2015-05" db="EMBL/GenBank/DDBJ databases">
        <title>Permanent draft genome of Rhodopirellula islandicus K833.</title>
        <authorList>
            <person name="Kizina J."/>
            <person name="Richter M."/>
            <person name="Glockner F.O."/>
            <person name="Harder J."/>
        </authorList>
    </citation>
    <scope>NUCLEOTIDE SEQUENCE [LARGE SCALE GENOMIC DNA]</scope>
    <source>
        <strain evidence="2">K833</strain>
    </source>
</reference>
<gene>
    <name evidence="2" type="ORF">RISK_006468</name>
</gene>
<dbReference type="STRING" id="595434.RISK_006468"/>
<evidence type="ECO:0000259" key="1">
    <source>
        <dbReference type="Pfam" id="PF01979"/>
    </source>
</evidence>
<dbReference type="CDD" id="cd01309">
    <property type="entry name" value="Met_dep_hydrolase_C"/>
    <property type="match status" value="1"/>
</dbReference>
<proteinExistence type="predicted"/>
<dbReference type="InterPro" id="IPR032466">
    <property type="entry name" value="Metal_Hydrolase"/>
</dbReference>
<dbReference type="Gene3D" id="3.20.20.140">
    <property type="entry name" value="Metal-dependent hydrolases"/>
    <property type="match status" value="1"/>
</dbReference>
<dbReference type="GO" id="GO:0016810">
    <property type="term" value="F:hydrolase activity, acting on carbon-nitrogen (but not peptide) bonds"/>
    <property type="evidence" value="ECO:0007669"/>
    <property type="project" value="InterPro"/>
</dbReference>
<dbReference type="PANTHER" id="PTHR43135">
    <property type="entry name" value="ALPHA-D-RIBOSE 1-METHYLPHOSPHONATE 5-TRIPHOSPHATE DIPHOSPHATASE"/>
    <property type="match status" value="1"/>
</dbReference>
<evidence type="ECO:0000313" key="2">
    <source>
        <dbReference type="EMBL" id="KLU01312.1"/>
    </source>
</evidence>
<dbReference type="SUPFAM" id="SSF51338">
    <property type="entry name" value="Composite domain of metallo-dependent hydrolases"/>
    <property type="match status" value="1"/>
</dbReference>
<dbReference type="InterPro" id="IPR006680">
    <property type="entry name" value="Amidohydro-rel"/>
</dbReference>
<comment type="caution">
    <text evidence="2">The sequence shown here is derived from an EMBL/GenBank/DDBJ whole genome shotgun (WGS) entry which is preliminary data.</text>
</comment>
<accession>A0A0J1B3G2</accession>
<dbReference type="InterPro" id="IPR051781">
    <property type="entry name" value="Metallo-dep_Hydrolase"/>
</dbReference>
<sequence length="446" mass="48272">MSHSMNKNCMNNRSFSTLLVVAFAVVCSQTGWQVNLRAHDIVPGSPQKQPIVIRNTTLHLGNGSIVSNGSILFEDGMISEVGDSVRLPDSARVIDGKGKHVYPGLIDSYTDIGLREITAVDVTVDNVERGELNPNVRSWVAFNPDSELIPVARAGGVMLAHVVPGGRLLQGQSGVMQLDGWSYQDMLVKGPAGLCVNWESVMPRGGDSKDKAKRYDEQIQELDDLLERARRYGESIAADDSGSTDLRLESLLPVIRGERPVFVQADRLGAIESAISFFTSRRIPMVLCGGADAMHCVDRLAAHDIPVILIATYRLPRRRSDPVDALYSLPAQLRESGVRFAIAGEGAGYPGGASNLRNLAYQAGVAVAHGLPHEEAVRAITQSPAEILGVADLVGTLAAKHHATLIIADGDVFESGTRVVDAYVQGRQVDLGNKHKQLYRKYEQLP</sequence>
<name>A0A0J1B3G2_RHOIS</name>
<organism evidence="2 3">
    <name type="scientific">Rhodopirellula islandica</name>
    <dbReference type="NCBI Taxonomy" id="595434"/>
    <lineage>
        <taxon>Bacteria</taxon>
        <taxon>Pseudomonadati</taxon>
        <taxon>Planctomycetota</taxon>
        <taxon>Planctomycetia</taxon>
        <taxon>Pirellulales</taxon>
        <taxon>Pirellulaceae</taxon>
        <taxon>Rhodopirellula</taxon>
    </lineage>
</organism>
<dbReference type="AlphaFoldDB" id="A0A0J1B3G2"/>
<dbReference type="PATRIC" id="fig|595434.4.peg.6153"/>
<evidence type="ECO:0000313" key="3">
    <source>
        <dbReference type="Proteomes" id="UP000036367"/>
    </source>
</evidence>
<dbReference type="Pfam" id="PF01979">
    <property type="entry name" value="Amidohydro_1"/>
    <property type="match status" value="1"/>
</dbReference>
<dbReference type="SUPFAM" id="SSF51556">
    <property type="entry name" value="Metallo-dependent hydrolases"/>
    <property type="match status" value="1"/>
</dbReference>
<dbReference type="Gene3D" id="2.30.40.10">
    <property type="entry name" value="Urease, subunit C, domain 1"/>
    <property type="match status" value="1"/>
</dbReference>
<dbReference type="InterPro" id="IPR011059">
    <property type="entry name" value="Metal-dep_hydrolase_composite"/>
</dbReference>